<evidence type="ECO:0000256" key="3">
    <source>
        <dbReference type="ARBA" id="ARBA00022679"/>
    </source>
</evidence>
<dbReference type="InterPro" id="IPR000653">
    <property type="entry name" value="DegT/StrS_aminotransferase"/>
</dbReference>
<evidence type="ECO:0000256" key="5">
    <source>
        <dbReference type="ARBA" id="ARBA00037999"/>
    </source>
</evidence>
<proteinExistence type="inferred from homology"/>
<dbReference type="InterPro" id="IPR015424">
    <property type="entry name" value="PyrdxlP-dep_Trfase"/>
</dbReference>
<dbReference type="Proteomes" id="UP000229362">
    <property type="component" value="Unassembled WGS sequence"/>
</dbReference>
<evidence type="ECO:0000313" key="9">
    <source>
        <dbReference type="EMBL" id="PIT86645.1"/>
    </source>
</evidence>
<dbReference type="CDD" id="cd00616">
    <property type="entry name" value="AHBA_syn"/>
    <property type="match status" value="1"/>
</dbReference>
<dbReference type="PANTHER" id="PTHR30244:SF34">
    <property type="entry name" value="DTDP-4-AMINO-4,6-DIDEOXYGALACTOSE TRANSAMINASE"/>
    <property type="match status" value="1"/>
</dbReference>
<keyword evidence="4 7" id="KW-0663">Pyridoxal phosphate</keyword>
<dbReference type="GO" id="GO:0008483">
    <property type="term" value="F:transaminase activity"/>
    <property type="evidence" value="ECO:0007669"/>
    <property type="project" value="UniProtKB-KW"/>
</dbReference>
<dbReference type="AlphaFoldDB" id="A0A2M6W1P6"/>
<comment type="similarity">
    <text evidence="5 8">Belongs to the DegT/DnrJ/EryC1 family.</text>
</comment>
<dbReference type="Gene3D" id="3.90.1150.10">
    <property type="entry name" value="Aspartate Aminotransferase, domain 1"/>
    <property type="match status" value="1"/>
</dbReference>
<keyword evidence="2" id="KW-0032">Aminotransferase</keyword>
<reference evidence="10" key="1">
    <citation type="submission" date="2017-09" db="EMBL/GenBank/DDBJ databases">
        <title>Depth-based differentiation of microbial function through sediment-hosted aquifers and enrichment of novel symbionts in the deep terrestrial subsurface.</title>
        <authorList>
            <person name="Probst A.J."/>
            <person name="Ladd B."/>
            <person name="Jarett J.K."/>
            <person name="Geller-Mcgrath D.E."/>
            <person name="Sieber C.M.K."/>
            <person name="Emerson J.B."/>
            <person name="Anantharaman K."/>
            <person name="Thomas B.C."/>
            <person name="Malmstrom R."/>
            <person name="Stieglmeier M."/>
            <person name="Klingl A."/>
            <person name="Woyke T."/>
            <person name="Ryan C.M."/>
            <person name="Banfield J.F."/>
        </authorList>
    </citation>
    <scope>NUCLEOTIDE SEQUENCE [LARGE SCALE GENOMIC DNA]</scope>
</reference>
<dbReference type="EMBL" id="PFBZ01000084">
    <property type="protein sequence ID" value="PIT86645.1"/>
    <property type="molecule type" value="Genomic_DNA"/>
</dbReference>
<dbReference type="PANTHER" id="PTHR30244">
    <property type="entry name" value="TRANSAMINASE"/>
    <property type="match status" value="1"/>
</dbReference>
<comment type="caution">
    <text evidence="9">The sequence shown here is derived from an EMBL/GenBank/DDBJ whole genome shotgun (WGS) entry which is preliminary data.</text>
</comment>
<evidence type="ECO:0000256" key="8">
    <source>
        <dbReference type="RuleBase" id="RU004508"/>
    </source>
</evidence>
<comment type="cofactor">
    <cofactor evidence="1">
        <name>pyridoxal 5'-phosphate</name>
        <dbReference type="ChEBI" id="CHEBI:597326"/>
    </cofactor>
</comment>
<dbReference type="Gene3D" id="3.40.640.10">
    <property type="entry name" value="Type I PLP-dependent aspartate aminotransferase-like (Major domain)"/>
    <property type="match status" value="1"/>
</dbReference>
<name>A0A2M6W1P6_9BACT</name>
<dbReference type="InterPro" id="IPR015422">
    <property type="entry name" value="PyrdxlP-dep_Trfase_small"/>
</dbReference>
<dbReference type="SUPFAM" id="SSF53383">
    <property type="entry name" value="PLP-dependent transferases"/>
    <property type="match status" value="1"/>
</dbReference>
<evidence type="ECO:0000256" key="6">
    <source>
        <dbReference type="PIRSR" id="PIRSR000390-1"/>
    </source>
</evidence>
<dbReference type="GO" id="GO:0000271">
    <property type="term" value="P:polysaccharide biosynthetic process"/>
    <property type="evidence" value="ECO:0007669"/>
    <property type="project" value="TreeGrafter"/>
</dbReference>
<protein>
    <recommendedName>
        <fullName evidence="11">Aminotransferase DegT</fullName>
    </recommendedName>
</protein>
<dbReference type="PIRSF" id="PIRSF000390">
    <property type="entry name" value="PLP_StrS"/>
    <property type="match status" value="1"/>
</dbReference>
<keyword evidence="3" id="KW-0808">Transferase</keyword>
<evidence type="ECO:0008006" key="11">
    <source>
        <dbReference type="Google" id="ProtNLM"/>
    </source>
</evidence>
<evidence type="ECO:0000313" key="10">
    <source>
        <dbReference type="Proteomes" id="UP000229362"/>
    </source>
</evidence>
<gene>
    <name evidence="9" type="ORF">COU33_01975</name>
</gene>
<dbReference type="Pfam" id="PF01041">
    <property type="entry name" value="DegT_DnrJ_EryC1"/>
    <property type="match status" value="1"/>
</dbReference>
<evidence type="ECO:0000256" key="1">
    <source>
        <dbReference type="ARBA" id="ARBA00001933"/>
    </source>
</evidence>
<evidence type="ECO:0000256" key="2">
    <source>
        <dbReference type="ARBA" id="ARBA00022576"/>
    </source>
</evidence>
<dbReference type="GO" id="GO:0030170">
    <property type="term" value="F:pyridoxal phosphate binding"/>
    <property type="evidence" value="ECO:0007669"/>
    <property type="project" value="TreeGrafter"/>
</dbReference>
<feature type="active site" description="Proton acceptor" evidence="6">
    <location>
        <position position="181"/>
    </location>
</feature>
<organism evidence="9 10">
    <name type="scientific">Candidatus Magasanikbacteria bacterium CG10_big_fil_rev_8_21_14_0_10_43_6</name>
    <dbReference type="NCBI Taxonomy" id="1974650"/>
    <lineage>
        <taxon>Bacteria</taxon>
        <taxon>Candidatus Magasanikiibacteriota</taxon>
    </lineage>
</organism>
<sequence>MIPVAKPYIEEKEKEYVAQAVASGWVSSSGAFVDQFETQLAEYLGTAHVTSTSNGTAALHLALLGLGIGPGDEVIVPATSFIATLNAIFYVGATPVFVDVELKTWGIDSAKIEKKITEKTKAIIVVHLYGYSCMIHEVQAITDKHDLFLIEDNAESLGASADGKKLGTIGTVGTYSFFGNKIITTGEGGAVSTDDTALMERITMYKNHGRKTNRNYDHQVLGYNYRMTNMQAALGVAQLEQIDMFLSERKKIENIYREQLADNIIPQEDMPYAAHVNWFFSFRFKGSVDVPMVKKLLYEAGIDTRHIFSAMNTMPYLESFYQEQAFSHANLLHAEGMSLPTYVGLTEEETTYICKTLRGAIT</sequence>
<accession>A0A2M6W1P6</accession>
<feature type="modified residue" description="N6-(pyridoxal phosphate)lysine" evidence="7">
    <location>
        <position position="181"/>
    </location>
</feature>
<dbReference type="InterPro" id="IPR015421">
    <property type="entry name" value="PyrdxlP-dep_Trfase_major"/>
</dbReference>
<evidence type="ECO:0000256" key="4">
    <source>
        <dbReference type="ARBA" id="ARBA00022898"/>
    </source>
</evidence>
<dbReference type="FunFam" id="3.40.640.10:FF:000090">
    <property type="entry name" value="Pyridoxal phosphate-dependent aminotransferase"/>
    <property type="match status" value="1"/>
</dbReference>
<evidence type="ECO:0000256" key="7">
    <source>
        <dbReference type="PIRSR" id="PIRSR000390-2"/>
    </source>
</evidence>